<feature type="compositionally biased region" description="Polar residues" evidence="4">
    <location>
        <begin position="1098"/>
        <end position="1112"/>
    </location>
</feature>
<dbReference type="PANTHER" id="PTHR33400:SF6">
    <property type="entry name" value="HOMEOBOX PROTEIN LUMINIDEPENDENS"/>
    <property type="match status" value="1"/>
</dbReference>
<evidence type="ECO:0000256" key="3">
    <source>
        <dbReference type="PROSITE-ProRule" id="PRU00108"/>
    </source>
</evidence>
<feature type="region of interest" description="Disordered" evidence="4">
    <location>
        <begin position="877"/>
        <end position="925"/>
    </location>
</feature>
<comment type="subcellular location">
    <subcellularLocation>
        <location evidence="1 3">Nucleus</location>
    </subcellularLocation>
</comment>
<keyword evidence="3" id="KW-0539">Nucleus</keyword>
<feature type="compositionally biased region" description="Polar residues" evidence="4">
    <location>
        <begin position="586"/>
        <end position="596"/>
    </location>
</feature>
<dbReference type="InterPro" id="IPR001356">
    <property type="entry name" value="HD"/>
</dbReference>
<keyword evidence="7" id="KW-1185">Reference proteome</keyword>
<dbReference type="GO" id="GO:0003677">
    <property type="term" value="F:DNA binding"/>
    <property type="evidence" value="ECO:0007669"/>
    <property type="project" value="UniProtKB-UniRule"/>
</dbReference>
<gene>
    <name evidence="6" type="ORF">POTOM_048419</name>
</gene>
<protein>
    <recommendedName>
        <fullName evidence="5">Homeobox domain-containing protein</fullName>
    </recommendedName>
</protein>
<feature type="domain" description="Homeobox" evidence="5">
    <location>
        <begin position="89"/>
        <end position="149"/>
    </location>
</feature>
<dbReference type="PANTHER" id="PTHR33400">
    <property type="entry name" value="ZINC FINGER CCCH DOMAIN-CONTAINING PROTEIN 6-RELATED"/>
    <property type="match status" value="1"/>
</dbReference>
<evidence type="ECO:0000259" key="5">
    <source>
        <dbReference type="PROSITE" id="PS50071"/>
    </source>
</evidence>
<name>A0A8X7Y8U2_POPTO</name>
<dbReference type="PROSITE" id="PS50071">
    <property type="entry name" value="HOMEOBOX_2"/>
    <property type="match status" value="1"/>
</dbReference>
<feature type="region of interest" description="Disordered" evidence="4">
    <location>
        <begin position="1055"/>
        <end position="1199"/>
    </location>
</feature>
<evidence type="ECO:0000256" key="1">
    <source>
        <dbReference type="ARBA" id="ARBA00004123"/>
    </source>
</evidence>
<feature type="compositionally biased region" description="Polar residues" evidence="4">
    <location>
        <begin position="903"/>
        <end position="912"/>
    </location>
</feature>
<accession>A0A8X7Y8U2</accession>
<dbReference type="OrthoDB" id="1920276at2759"/>
<feature type="DNA-binding region" description="Homeobox" evidence="3">
    <location>
        <begin position="91"/>
        <end position="150"/>
    </location>
</feature>
<feature type="region of interest" description="Disordered" evidence="4">
    <location>
        <begin position="628"/>
        <end position="648"/>
    </location>
</feature>
<proteinExistence type="predicted"/>
<dbReference type="GO" id="GO:0010228">
    <property type="term" value="P:vegetative to reproductive phase transition of meristem"/>
    <property type="evidence" value="ECO:0007669"/>
    <property type="project" value="TreeGrafter"/>
</dbReference>
<organism evidence="6 7">
    <name type="scientific">Populus tomentosa</name>
    <name type="common">Chinese white poplar</name>
    <dbReference type="NCBI Taxonomy" id="118781"/>
    <lineage>
        <taxon>Eukaryota</taxon>
        <taxon>Viridiplantae</taxon>
        <taxon>Streptophyta</taxon>
        <taxon>Embryophyta</taxon>
        <taxon>Tracheophyta</taxon>
        <taxon>Spermatophyta</taxon>
        <taxon>Magnoliopsida</taxon>
        <taxon>eudicotyledons</taxon>
        <taxon>Gunneridae</taxon>
        <taxon>Pentapetalae</taxon>
        <taxon>rosids</taxon>
        <taxon>fabids</taxon>
        <taxon>Malpighiales</taxon>
        <taxon>Salicaceae</taxon>
        <taxon>Saliceae</taxon>
        <taxon>Populus</taxon>
    </lineage>
</organism>
<keyword evidence="3" id="KW-0371">Homeobox</keyword>
<sequence>MRSCAGTSKIKTPAFQFDNGGFDRDRDWELCRVLPKVFGFTERGFPQPNRSSSKNCRHSMQAHWCQSSFSRNGASFSPFFLAAGALSIKIGKRPRDLINPKAVKYMQEVFSIKDAFSKKESRDISVQFGATVMQVRDFFASQRTRVRKLIRLSMEKAIRVNAHKEPQNGVLTTSDALMPIDLVPLNSVDPNQVPLNYVCSNPAMLNSVSPNPIHLNSAGPNSVPLNSVSSISAPLNSVSPNPFHLESVSPNPVPLISVSPNPVPLNPASLYPVPLDSVAHNPVRLNSAGPSRVDEAPSCSTQEDMLPGLDELDKHFVENIFGLLRREETFTGQVKLMEWILQIHTLSVLNWFLFNGGVMILVTWLSQAAAEEQTSVLIVTLNVFCHLPLHKAPPEHMSAILRGVNRLRFYRTSDISNRARVLLSRWSKMFARSQAMKKPYGVNFSTDAQDMILKQRQVHEITSYNLKICSIKSHLLALISCSIDEIMGNELWQSDIGNPVSSMHSPLHGQKWTDVIGRFLTAFVSAQDGVPALSLESSENIRKIESSQALKLLPASTDDPSRKHILGAPSSHTRERRKVQLVEQPGQKTAGRSPQATKAAHVSTGRPMSADDIQKAKMRALFMQNKHGKTGLSSNGNTGMKNGPSSMSASLSLVSKTHIQPKIEEYKKPVMPPLEVSCEVEGSLNPKKEIDSKEPMGGVCIKVKIPWKTPPEIKLNVLWRVGTGENGKEVEVQKNRNRREVETIYQTVQELPSNPKEPWDLEMDYDDTLTPEIPIEQPPDADGAEIQVSLTEHANTVVAPSPAPSLPQDGGGSATEPDLELLAVLLKNPELVFALTSGQAGNLSSEETVKLLDMIKAGGAGLAGSLNGLGGKVEEKVEVSLPSPTPSSNPGTSGWRSEGDKNPFSQHASSGNRDAYTDPGVPTVAPLAENTSLMQRQNQATNIRTPQQQAGMPLLSQHHPFSSSYTSIIAPENRQPPMVLQSQQSYPTNSSILHTPSSEIVFTMKNLPVKTPSLPNPSAAIGPSMWVETTNNVKPAPSISFTSNPPERLPVPFPQSTSAVSAPTQLQSRINEPPTVYSSWPHTGDVGPMRDSWRVRQSLVSNSPSRVNQNNYVPPYGGPVQPQMRSGPPREGNEYLGDEGFESWSPENSRFESQEYMSGRNHSGARTNSRWDYLPDNRSRQRNSSGYRDRNRNGNRRRH</sequence>
<comment type="caution">
    <text evidence="6">The sequence shown here is derived from an EMBL/GenBank/DDBJ whole genome shotgun (WGS) entry which is preliminary data.</text>
</comment>
<feature type="compositionally biased region" description="Polar residues" evidence="4">
    <location>
        <begin position="1160"/>
        <end position="1170"/>
    </location>
</feature>
<feature type="compositionally biased region" description="Polar residues" evidence="4">
    <location>
        <begin position="631"/>
        <end position="644"/>
    </location>
</feature>
<dbReference type="GO" id="GO:0005634">
    <property type="term" value="C:nucleus"/>
    <property type="evidence" value="ECO:0007669"/>
    <property type="project" value="UniProtKB-SubCell"/>
</dbReference>
<dbReference type="Proteomes" id="UP000886885">
    <property type="component" value="Chromosome 14D"/>
</dbReference>
<evidence type="ECO:0000313" key="7">
    <source>
        <dbReference type="Proteomes" id="UP000886885"/>
    </source>
</evidence>
<evidence type="ECO:0000256" key="2">
    <source>
        <dbReference type="ARBA" id="ARBA00023125"/>
    </source>
</evidence>
<dbReference type="AlphaFoldDB" id="A0A8X7Y8U2"/>
<feature type="region of interest" description="Disordered" evidence="4">
    <location>
        <begin position="552"/>
        <end position="609"/>
    </location>
</feature>
<evidence type="ECO:0000256" key="4">
    <source>
        <dbReference type="SAM" id="MobiDB-lite"/>
    </source>
</evidence>
<evidence type="ECO:0000313" key="6">
    <source>
        <dbReference type="EMBL" id="KAG6748493.1"/>
    </source>
</evidence>
<feature type="compositionally biased region" description="Polar residues" evidence="4">
    <location>
        <begin position="1055"/>
        <end position="1081"/>
    </location>
</feature>
<keyword evidence="2 3" id="KW-0238">DNA-binding</keyword>
<dbReference type="SMART" id="SM00389">
    <property type="entry name" value="HOX"/>
    <property type="match status" value="1"/>
</dbReference>
<dbReference type="EMBL" id="JAAWWB010000028">
    <property type="protein sequence ID" value="KAG6748493.1"/>
    <property type="molecule type" value="Genomic_DNA"/>
</dbReference>
<reference evidence="6" key="1">
    <citation type="journal article" date="2020" name="bioRxiv">
        <title>Hybrid origin of Populus tomentosa Carr. identified through genome sequencing and phylogenomic analysis.</title>
        <authorList>
            <person name="An X."/>
            <person name="Gao K."/>
            <person name="Chen Z."/>
            <person name="Li J."/>
            <person name="Yang X."/>
            <person name="Yang X."/>
            <person name="Zhou J."/>
            <person name="Guo T."/>
            <person name="Zhao T."/>
            <person name="Huang S."/>
            <person name="Miao D."/>
            <person name="Khan W.U."/>
            <person name="Rao P."/>
            <person name="Ye M."/>
            <person name="Lei B."/>
            <person name="Liao W."/>
            <person name="Wang J."/>
            <person name="Ji L."/>
            <person name="Li Y."/>
            <person name="Guo B."/>
            <person name="Mustafa N.S."/>
            <person name="Li S."/>
            <person name="Yun Q."/>
            <person name="Keller S.R."/>
            <person name="Mao J."/>
            <person name="Zhang R."/>
            <person name="Strauss S.H."/>
        </authorList>
    </citation>
    <scope>NUCLEOTIDE SEQUENCE</scope>
    <source>
        <strain evidence="6">GM15</strain>
        <tissue evidence="6">Leaf</tissue>
    </source>
</reference>